<accession>A0A9P0ABV3</accession>
<name>A0A9P0ABV3_BEMTA</name>
<dbReference type="AlphaFoldDB" id="A0A9P0ABV3"/>
<proteinExistence type="predicted"/>
<reference evidence="1" key="1">
    <citation type="submission" date="2021-12" db="EMBL/GenBank/DDBJ databases">
        <authorList>
            <person name="King R."/>
        </authorList>
    </citation>
    <scope>NUCLEOTIDE SEQUENCE</scope>
</reference>
<gene>
    <name evidence="1" type="ORF">BEMITA_LOCUS8621</name>
</gene>
<organism evidence="1 2">
    <name type="scientific">Bemisia tabaci</name>
    <name type="common">Sweetpotato whitefly</name>
    <name type="synonym">Aleurodes tabaci</name>
    <dbReference type="NCBI Taxonomy" id="7038"/>
    <lineage>
        <taxon>Eukaryota</taxon>
        <taxon>Metazoa</taxon>
        <taxon>Ecdysozoa</taxon>
        <taxon>Arthropoda</taxon>
        <taxon>Hexapoda</taxon>
        <taxon>Insecta</taxon>
        <taxon>Pterygota</taxon>
        <taxon>Neoptera</taxon>
        <taxon>Paraneoptera</taxon>
        <taxon>Hemiptera</taxon>
        <taxon>Sternorrhyncha</taxon>
        <taxon>Aleyrodoidea</taxon>
        <taxon>Aleyrodidae</taxon>
        <taxon>Aleyrodinae</taxon>
        <taxon>Bemisia</taxon>
    </lineage>
</organism>
<evidence type="ECO:0000313" key="1">
    <source>
        <dbReference type="EMBL" id="CAH0389837.1"/>
    </source>
</evidence>
<evidence type="ECO:0000313" key="2">
    <source>
        <dbReference type="Proteomes" id="UP001152759"/>
    </source>
</evidence>
<keyword evidence="2" id="KW-1185">Reference proteome</keyword>
<protein>
    <submittedName>
        <fullName evidence="1">Uncharacterized protein</fullName>
    </submittedName>
</protein>
<sequence length="96" mass="10627">MVGEPFKAKIFGKFNFKSKLEYLEGDTCKDLAPANRKKASAIEPYDTCVIMWSEPGCTGLSKAVKKDTANRENFKLLNFDNILSSVGPCPKLCCSK</sequence>
<dbReference type="EMBL" id="OU963866">
    <property type="protein sequence ID" value="CAH0389837.1"/>
    <property type="molecule type" value="Genomic_DNA"/>
</dbReference>
<dbReference type="Proteomes" id="UP001152759">
    <property type="component" value="Chromosome 5"/>
</dbReference>